<evidence type="ECO:0000259" key="13">
    <source>
        <dbReference type="PROSITE" id="PS51194"/>
    </source>
</evidence>
<dbReference type="CDD" id="cd18805">
    <property type="entry name" value="SF2_C_suv3"/>
    <property type="match status" value="2"/>
</dbReference>
<feature type="domain" description="Helicase C-terminal" evidence="13">
    <location>
        <begin position="317"/>
        <end position="510"/>
    </location>
</feature>
<comment type="caution">
    <text evidence="14">The sequence shown here is derived from an EMBL/GenBank/DDBJ whole genome shotgun (WGS) entry which is preliminary data.</text>
</comment>
<dbReference type="InterPro" id="IPR027417">
    <property type="entry name" value="P-loop_NTPase"/>
</dbReference>
<evidence type="ECO:0000256" key="11">
    <source>
        <dbReference type="ARBA" id="ARBA00023128"/>
    </source>
</evidence>
<dbReference type="Pfam" id="PF18114">
    <property type="entry name" value="Suv3_N"/>
    <property type="match status" value="2"/>
</dbReference>
<dbReference type="GO" id="GO:0045025">
    <property type="term" value="C:mitochondrial degradosome"/>
    <property type="evidence" value="ECO:0007669"/>
    <property type="project" value="TreeGrafter"/>
</dbReference>
<dbReference type="SMART" id="SM00490">
    <property type="entry name" value="HELICc"/>
    <property type="match status" value="2"/>
</dbReference>
<dbReference type="Pfam" id="PF12513">
    <property type="entry name" value="SUV3_C"/>
    <property type="match status" value="1"/>
</dbReference>
<evidence type="ECO:0000256" key="7">
    <source>
        <dbReference type="ARBA" id="ARBA00022801"/>
    </source>
</evidence>
<comment type="catalytic activity">
    <reaction evidence="12">
        <text>ATP + H2O = ADP + phosphate + H(+)</text>
        <dbReference type="Rhea" id="RHEA:13065"/>
        <dbReference type="ChEBI" id="CHEBI:15377"/>
        <dbReference type="ChEBI" id="CHEBI:15378"/>
        <dbReference type="ChEBI" id="CHEBI:30616"/>
        <dbReference type="ChEBI" id="CHEBI:43474"/>
        <dbReference type="ChEBI" id="CHEBI:456216"/>
        <dbReference type="EC" id="3.6.4.13"/>
    </reaction>
</comment>
<evidence type="ECO:0000256" key="9">
    <source>
        <dbReference type="ARBA" id="ARBA00022840"/>
    </source>
</evidence>
<dbReference type="InterPro" id="IPR044774">
    <property type="entry name" value="Suv3_DEXQc"/>
</dbReference>
<dbReference type="Gene3D" id="3.40.50.300">
    <property type="entry name" value="P-loop containing nucleotide triphosphate hydrolases"/>
    <property type="match status" value="4"/>
</dbReference>
<reference evidence="14" key="1">
    <citation type="submission" date="2021-02" db="EMBL/GenBank/DDBJ databases">
        <authorList>
            <person name="Nowell W R."/>
        </authorList>
    </citation>
    <scope>NUCLEOTIDE SEQUENCE</scope>
</reference>
<dbReference type="InterPro" id="IPR041082">
    <property type="entry name" value="Suv3_C_1"/>
</dbReference>
<dbReference type="Pfam" id="PF18147">
    <property type="entry name" value="Suv3_C_1"/>
    <property type="match status" value="1"/>
</dbReference>
<dbReference type="EMBL" id="CAJNOE010000068">
    <property type="protein sequence ID" value="CAF0852062.1"/>
    <property type="molecule type" value="Genomic_DNA"/>
</dbReference>
<keyword evidence="9" id="KW-0067">ATP-binding</keyword>
<evidence type="ECO:0000256" key="10">
    <source>
        <dbReference type="ARBA" id="ARBA00022946"/>
    </source>
</evidence>
<evidence type="ECO:0000256" key="12">
    <source>
        <dbReference type="ARBA" id="ARBA00047984"/>
    </source>
</evidence>
<keyword evidence="10" id="KW-0809">Transit peptide</keyword>
<evidence type="ECO:0000256" key="1">
    <source>
        <dbReference type="ARBA" id="ARBA00001936"/>
    </source>
</evidence>
<dbReference type="PANTHER" id="PTHR12131:SF1">
    <property type="entry name" value="ATP-DEPENDENT RNA HELICASE SUPV3L1, MITOCHONDRIAL-RELATED"/>
    <property type="match status" value="1"/>
</dbReference>
<protein>
    <recommendedName>
        <fullName evidence="5">RNA helicase</fullName>
        <ecNumber evidence="5">3.6.4.13</ecNumber>
    </recommendedName>
</protein>
<dbReference type="GO" id="GO:0000965">
    <property type="term" value="P:mitochondrial RNA 3'-end processing"/>
    <property type="evidence" value="ECO:0007669"/>
    <property type="project" value="TreeGrafter"/>
</dbReference>
<evidence type="ECO:0000256" key="2">
    <source>
        <dbReference type="ARBA" id="ARBA00001946"/>
    </source>
</evidence>
<keyword evidence="11" id="KW-0496">Mitochondrion</keyword>
<dbReference type="GO" id="GO:0005524">
    <property type="term" value="F:ATP binding"/>
    <property type="evidence" value="ECO:0007669"/>
    <property type="project" value="UniProtKB-KW"/>
</dbReference>
<evidence type="ECO:0000313" key="15">
    <source>
        <dbReference type="Proteomes" id="UP000663860"/>
    </source>
</evidence>
<name>A0A813WE00_9BILA</name>
<dbReference type="FunFam" id="3.40.50.300:FF:000446">
    <property type="entry name" value="ATP-dependent RNA helicase SUPV3L1, mitochondrial"/>
    <property type="match status" value="2"/>
</dbReference>
<evidence type="ECO:0000256" key="5">
    <source>
        <dbReference type="ARBA" id="ARBA00012552"/>
    </source>
</evidence>
<dbReference type="InterPro" id="IPR022192">
    <property type="entry name" value="SUV3_C"/>
</dbReference>
<dbReference type="PROSITE" id="PS51194">
    <property type="entry name" value="HELICASE_CTER"/>
    <property type="match status" value="2"/>
</dbReference>
<keyword evidence="6" id="KW-0547">Nucleotide-binding</keyword>
<dbReference type="SUPFAM" id="SSF52540">
    <property type="entry name" value="P-loop containing nucleoside triphosphate hydrolases"/>
    <property type="match status" value="3"/>
</dbReference>
<evidence type="ECO:0000256" key="3">
    <source>
        <dbReference type="ARBA" id="ARBA00004173"/>
    </source>
</evidence>
<evidence type="ECO:0000313" key="14">
    <source>
        <dbReference type="EMBL" id="CAF0852062.1"/>
    </source>
</evidence>
<dbReference type="Gene3D" id="1.20.58.1080">
    <property type="match status" value="1"/>
</dbReference>
<comment type="cofactor">
    <cofactor evidence="2">
        <name>Mg(2+)</name>
        <dbReference type="ChEBI" id="CHEBI:18420"/>
    </cofactor>
</comment>
<organism evidence="14 15">
    <name type="scientific">Adineta steineri</name>
    <dbReference type="NCBI Taxonomy" id="433720"/>
    <lineage>
        <taxon>Eukaryota</taxon>
        <taxon>Metazoa</taxon>
        <taxon>Spiralia</taxon>
        <taxon>Gnathifera</taxon>
        <taxon>Rotifera</taxon>
        <taxon>Eurotatoria</taxon>
        <taxon>Bdelloidea</taxon>
        <taxon>Adinetida</taxon>
        <taxon>Adinetidae</taxon>
        <taxon>Adineta</taxon>
    </lineage>
</organism>
<dbReference type="Pfam" id="PF22527">
    <property type="entry name" value="DEXQc_Suv3"/>
    <property type="match status" value="2"/>
</dbReference>
<proteinExistence type="inferred from homology"/>
<dbReference type="Pfam" id="PF00271">
    <property type="entry name" value="Helicase_C"/>
    <property type="match status" value="2"/>
</dbReference>
<comment type="cofactor">
    <cofactor evidence="1">
        <name>Mn(2+)</name>
        <dbReference type="ChEBI" id="CHEBI:29035"/>
    </cofactor>
</comment>
<dbReference type="InterPro" id="IPR055206">
    <property type="entry name" value="DEXQc_SUV3"/>
</dbReference>
<dbReference type="AlphaFoldDB" id="A0A813WE00"/>
<comment type="similarity">
    <text evidence="4">Belongs to the helicase family.</text>
</comment>
<sequence>MILKDEFDPLLSTNNKRNIDKKIRCDKVIQRNDLLRMINEFYRHDEVKKLAVDQDDLLRMINEFYRHDEVKKLAVDQGVDLQIFKNVYVSFRKFCLQSSVLPVDFTTILNDVISGASNVTAIFPYFLKHARQMFPHLTCIEDLKKISDLRNPANWYPDARNIQRKVIFHAGPTNSGKTYHALQRFINSESGIYCGPLKLLASEVFYKTNTTNTKCDLVTGEERRFADSNGVPANHVACTVEMTNLNTVYDVAVIDEIQMIRDPQRGWAWTRALLGLQAKEIHLCGEISTKELVEQLMITTGDEFEIREYERLTKLTYLDEALETFDNVKSGDCFVCFNKSDIFHITRELEKRGHEVAVIYGSLPPGTKLLQAQRFNDPNNVCKIMVATDAIGMGLNLSIKRVIFYSLTKSQLTEKGNKERTDVTTSQALQIAGRAGSNNRINLSLILQLLIIKCFKSIVLIYLSLNNWNKSSKSQFMILNATKDCILLINFVEQINLDIDNISLLVVAIALSIFEQPYSCAVNAKYAKLDRSDNVVNPRSNNPARKRLFMNMLNVTNKKLMTIYPCHFDSYQRLFSYLKFLSNVSTNILSTDNKQYRTLSTLLHQDHVSRIYSNVNNKLTHNLHQICRSNHLKPMILKDEFDPLLSTNKKRNIDKEIICDKVIQRNDLLRMINEFYRHDEVKKLAVDQGVDLQIFKNVYVSFRKFCLQSSVLPVDFTTILNDIISGASNVTAIFPYFLKHARQMFPHLTCIEDLKKISDLRNPANWYPDARNIQRKVIFHAGPTNSGKTYHALQRFINSESGIYCGPLKLLASEVFYKTNTTNTKCDLVTGEERRFADSKGVPANHVACTVEMTNLNTVYDVAVIDEIQMIRDPQRGWAWTRALLGLQAKEIHLCGEISTKELIEQLMITTGDEFEIREYERLTKLSYLDEALETFDNVKSGDCFVCFNKSDIFHITRELEKRGHEVAVIYGSLPPGTKLLQAQRFNDPNNVCKIMVATDAIGMGLNLSIKRVIFYSLTKSQLTEKGNKERTDVTTSQALQIAGRAGRFASAFPDGEVTTFRRDDLPLLKDIMNRQAGIIKHAGLHPTAEQIEMFAYYLPKQSLSSLIDIFITLSQLDNNLYFMCNVENMKYLADMVEHIALPLRVRYVFSCAPINRKMPFVCAMFLKYAHQFSCNEPTTFEWLSKHVDWPLQIPNTITDLVHLEEVFDCFDLYLWLSSRFSNMFPDRESVHRIQVELDQIIHCGVQNIVKLAHQKHNLDDTKDISVRRAGLCAISS</sequence>
<dbReference type="GO" id="GO:0016787">
    <property type="term" value="F:hydrolase activity"/>
    <property type="evidence" value="ECO:0007669"/>
    <property type="project" value="UniProtKB-KW"/>
</dbReference>
<feature type="domain" description="Helicase C-terminal" evidence="13">
    <location>
        <begin position="928"/>
        <end position="1093"/>
    </location>
</feature>
<dbReference type="CDD" id="cd17913">
    <property type="entry name" value="DEXQc_Suv3"/>
    <property type="match status" value="2"/>
</dbReference>
<gene>
    <name evidence="14" type="ORF">IZO911_LOCUS9649</name>
</gene>
<dbReference type="InterPro" id="IPR050699">
    <property type="entry name" value="RNA-DNA_Helicase"/>
</dbReference>
<dbReference type="FunFam" id="3.40.50.300:FF:000269">
    <property type="entry name" value="ATP-dependent RNA helicase SUPV3L1, mitochondrial"/>
    <property type="match status" value="2"/>
</dbReference>
<dbReference type="PANTHER" id="PTHR12131">
    <property type="entry name" value="ATP-DEPENDENT RNA AND DNA HELICASE"/>
    <property type="match status" value="1"/>
</dbReference>
<dbReference type="Proteomes" id="UP000663860">
    <property type="component" value="Unassembled WGS sequence"/>
</dbReference>
<evidence type="ECO:0000256" key="8">
    <source>
        <dbReference type="ARBA" id="ARBA00022806"/>
    </source>
</evidence>
<dbReference type="InterPro" id="IPR001650">
    <property type="entry name" value="Helicase_C-like"/>
</dbReference>
<dbReference type="Gene3D" id="1.20.272.40">
    <property type="match status" value="1"/>
</dbReference>
<dbReference type="InterPro" id="IPR041453">
    <property type="entry name" value="Suv3_N"/>
</dbReference>
<dbReference type="Gene3D" id="1.10.1740.140">
    <property type="match status" value="2"/>
</dbReference>
<dbReference type="EC" id="3.6.4.13" evidence="5"/>
<dbReference type="FunFam" id="1.20.58.1080:FF:000001">
    <property type="entry name" value="ATP-dependent RNA helicase SUPV3L1, mitochondrial"/>
    <property type="match status" value="1"/>
</dbReference>
<evidence type="ECO:0000256" key="4">
    <source>
        <dbReference type="ARBA" id="ARBA00008708"/>
    </source>
</evidence>
<accession>A0A813WE00</accession>
<keyword evidence="7" id="KW-0378">Hydrolase</keyword>
<comment type="subcellular location">
    <subcellularLocation>
        <location evidence="3">Mitochondrion</location>
    </subcellularLocation>
</comment>
<evidence type="ECO:0000256" key="6">
    <source>
        <dbReference type="ARBA" id="ARBA00022741"/>
    </source>
</evidence>
<dbReference type="GO" id="GO:0003724">
    <property type="term" value="F:RNA helicase activity"/>
    <property type="evidence" value="ECO:0007669"/>
    <property type="project" value="UniProtKB-EC"/>
</dbReference>
<keyword evidence="8" id="KW-0347">Helicase</keyword>